<name>A0A2W5DDL7_9BURK</name>
<organism evidence="1 2">
    <name type="scientific">Roseateles depolymerans</name>
    <dbReference type="NCBI Taxonomy" id="76731"/>
    <lineage>
        <taxon>Bacteria</taxon>
        <taxon>Pseudomonadati</taxon>
        <taxon>Pseudomonadota</taxon>
        <taxon>Betaproteobacteria</taxon>
        <taxon>Burkholderiales</taxon>
        <taxon>Sphaerotilaceae</taxon>
        <taxon>Roseateles</taxon>
    </lineage>
</organism>
<dbReference type="EMBL" id="QFOD01000034">
    <property type="protein sequence ID" value="PZP27167.1"/>
    <property type="molecule type" value="Genomic_DNA"/>
</dbReference>
<evidence type="ECO:0000313" key="2">
    <source>
        <dbReference type="Proteomes" id="UP000249633"/>
    </source>
</evidence>
<sequence length="86" mass="9169">MLTLEHLNAVDRDALAAPAGWLRRQASDIRAGLHELDGELLQFAQALLIKLEHLESNARALPADDAEPVYLAPGLIPPTAVLPAAA</sequence>
<comment type="caution">
    <text evidence="1">The sequence shown here is derived from an EMBL/GenBank/DDBJ whole genome shotgun (WGS) entry which is preliminary data.</text>
</comment>
<evidence type="ECO:0000313" key="1">
    <source>
        <dbReference type="EMBL" id="PZP27167.1"/>
    </source>
</evidence>
<dbReference type="AlphaFoldDB" id="A0A2W5DDL7"/>
<protein>
    <submittedName>
        <fullName evidence="1">Uncharacterized protein</fullName>
    </submittedName>
</protein>
<accession>A0A2W5DDL7</accession>
<proteinExistence type="predicted"/>
<reference evidence="1 2" key="1">
    <citation type="submission" date="2017-08" db="EMBL/GenBank/DDBJ databases">
        <title>Infants hospitalized years apart are colonized by the same room-sourced microbial strains.</title>
        <authorList>
            <person name="Brooks B."/>
            <person name="Olm M.R."/>
            <person name="Firek B.A."/>
            <person name="Baker R."/>
            <person name="Thomas B.C."/>
            <person name="Morowitz M.J."/>
            <person name="Banfield J.F."/>
        </authorList>
    </citation>
    <scope>NUCLEOTIDE SEQUENCE [LARGE SCALE GENOMIC DNA]</scope>
    <source>
        <strain evidence="1">S2_012_000_R2_81</strain>
    </source>
</reference>
<gene>
    <name evidence="1" type="ORF">DI603_22580</name>
</gene>
<dbReference type="Proteomes" id="UP000249633">
    <property type="component" value="Unassembled WGS sequence"/>
</dbReference>